<comment type="caution">
    <text evidence="2">The sequence shown here is derived from an EMBL/GenBank/DDBJ whole genome shotgun (WGS) entry which is preliminary data.</text>
</comment>
<gene>
    <name evidence="2" type="ORF">COA17_11010</name>
</gene>
<feature type="signal peptide" evidence="1">
    <location>
        <begin position="1"/>
        <end position="20"/>
    </location>
</feature>
<accession>A0A2A4HXP6</accession>
<organism evidence="2 3">
    <name type="scientific">Sphingomonas ginsenosidimutans</name>
    <dbReference type="NCBI Taxonomy" id="862134"/>
    <lineage>
        <taxon>Bacteria</taxon>
        <taxon>Pseudomonadati</taxon>
        <taxon>Pseudomonadota</taxon>
        <taxon>Alphaproteobacteria</taxon>
        <taxon>Sphingomonadales</taxon>
        <taxon>Sphingomonadaceae</taxon>
        <taxon>Sphingomonas</taxon>
    </lineage>
</organism>
<sequence>MRRASFAALAAAALAVSACASIPTPSPAAIDRLDASFDRLQRASEPVLPLLPEERAVRVRATLAAIAIAIDAARLAATANAQRAAIARADAQVEQLAGALNP</sequence>
<feature type="chain" id="PRO_5013082251" description="DUF4398 domain-containing protein" evidence="1">
    <location>
        <begin position="21"/>
        <end position="102"/>
    </location>
</feature>
<dbReference type="Proteomes" id="UP000218784">
    <property type="component" value="Unassembled WGS sequence"/>
</dbReference>
<evidence type="ECO:0000256" key="1">
    <source>
        <dbReference type="SAM" id="SignalP"/>
    </source>
</evidence>
<keyword evidence="1" id="KW-0732">Signal</keyword>
<reference evidence="2 3" key="1">
    <citation type="submission" date="2017-09" db="EMBL/GenBank/DDBJ databases">
        <title>Sphingomonas ginsenosidimutans KACC 14949, whole genome shotgun sequence.</title>
        <authorList>
            <person name="Feng G."/>
            <person name="Zhu H."/>
        </authorList>
    </citation>
    <scope>NUCLEOTIDE SEQUENCE [LARGE SCALE GENOMIC DNA]</scope>
    <source>
        <strain evidence="2 3">KACC 14949</strain>
    </source>
</reference>
<evidence type="ECO:0008006" key="4">
    <source>
        <dbReference type="Google" id="ProtNLM"/>
    </source>
</evidence>
<protein>
    <recommendedName>
        <fullName evidence="4">DUF4398 domain-containing protein</fullName>
    </recommendedName>
</protein>
<dbReference type="PROSITE" id="PS51257">
    <property type="entry name" value="PROKAR_LIPOPROTEIN"/>
    <property type="match status" value="1"/>
</dbReference>
<proteinExistence type="predicted"/>
<keyword evidence="3" id="KW-1185">Reference proteome</keyword>
<evidence type="ECO:0000313" key="2">
    <source>
        <dbReference type="EMBL" id="PCG08679.1"/>
    </source>
</evidence>
<dbReference type="AlphaFoldDB" id="A0A2A4HXP6"/>
<dbReference type="EMBL" id="NWVD01000004">
    <property type="protein sequence ID" value="PCG08679.1"/>
    <property type="molecule type" value="Genomic_DNA"/>
</dbReference>
<name>A0A2A4HXP6_9SPHN</name>
<dbReference type="RefSeq" id="WP_096612408.1">
    <property type="nucleotide sequence ID" value="NZ_NWVD01000004.1"/>
</dbReference>
<evidence type="ECO:0000313" key="3">
    <source>
        <dbReference type="Proteomes" id="UP000218784"/>
    </source>
</evidence>